<proteinExistence type="predicted"/>
<dbReference type="EMBL" id="CP038804">
    <property type="protein sequence ID" value="UTY34030.1"/>
    <property type="molecule type" value="Genomic_DNA"/>
</dbReference>
<accession>A0AAE9MSA8</accession>
<gene>
    <name evidence="1" type="ORF">E4N74_08440</name>
</gene>
<sequence length="38" mass="4490">MKSILKIIESREIATRKQRTITGKKQELDLYKLAKKMV</sequence>
<organism evidence="1 2">
    <name type="scientific">Treponema putidum</name>
    <dbReference type="NCBI Taxonomy" id="221027"/>
    <lineage>
        <taxon>Bacteria</taxon>
        <taxon>Pseudomonadati</taxon>
        <taxon>Spirochaetota</taxon>
        <taxon>Spirochaetia</taxon>
        <taxon>Spirochaetales</taxon>
        <taxon>Treponemataceae</taxon>
        <taxon>Treponema</taxon>
    </lineage>
</organism>
<protein>
    <submittedName>
        <fullName evidence="1">Uncharacterized protein</fullName>
    </submittedName>
</protein>
<reference evidence="1" key="1">
    <citation type="submission" date="2019-04" db="EMBL/GenBank/DDBJ databases">
        <title>Whole genome sequencing of oral phylogroup 2 treponemes.</title>
        <authorList>
            <person name="Chan Y."/>
            <person name="Zeng H.H."/>
            <person name="Yu X.L."/>
            <person name="Leung W.K."/>
            <person name="Watt R.M."/>
        </authorList>
    </citation>
    <scope>NUCLEOTIDE SEQUENCE</scope>
    <source>
        <strain evidence="1">OMZ 835</strain>
    </source>
</reference>
<dbReference type="AlphaFoldDB" id="A0AAE9MSA8"/>
<dbReference type="Proteomes" id="UP001058682">
    <property type="component" value="Chromosome"/>
</dbReference>
<evidence type="ECO:0000313" key="2">
    <source>
        <dbReference type="Proteomes" id="UP001058682"/>
    </source>
</evidence>
<name>A0AAE9MSA8_9SPIR</name>
<evidence type="ECO:0000313" key="1">
    <source>
        <dbReference type="EMBL" id="UTY34030.1"/>
    </source>
</evidence>